<dbReference type="NCBIfam" id="TIGR03401">
    <property type="entry name" value="cyanamide_fam"/>
    <property type="match status" value="1"/>
</dbReference>
<evidence type="ECO:0000313" key="1">
    <source>
        <dbReference type="EMBL" id="PSS35563.1"/>
    </source>
</evidence>
<comment type="caution">
    <text evidence="1">The sequence shown here is derived from an EMBL/GenBank/DDBJ whole genome shotgun (WGS) entry which is preliminary data.</text>
</comment>
<reference evidence="1 2" key="1">
    <citation type="submission" date="2018-02" db="EMBL/GenBank/DDBJ databases">
        <title>Genome sequence of the basidiomycete white-rot fungus Phlebia centrifuga.</title>
        <authorList>
            <person name="Granchi Z."/>
            <person name="Peng M."/>
            <person name="de Vries R.P."/>
            <person name="Hilden K."/>
            <person name="Makela M.R."/>
            <person name="Grigoriev I."/>
            <person name="Riley R."/>
        </authorList>
    </citation>
    <scope>NUCLEOTIDE SEQUENCE [LARGE SCALE GENOMIC DNA]</scope>
    <source>
        <strain evidence="1 2">FBCC195</strain>
    </source>
</reference>
<dbReference type="AlphaFoldDB" id="A0A2R6RZV8"/>
<dbReference type="Gene3D" id="1.10.3210.10">
    <property type="entry name" value="Hypothetical protein af1432"/>
    <property type="match status" value="1"/>
</dbReference>
<dbReference type="InterPro" id="IPR006674">
    <property type="entry name" value="HD_domain"/>
</dbReference>
<dbReference type="InterPro" id="IPR003607">
    <property type="entry name" value="HD/PDEase_dom"/>
</dbReference>
<dbReference type="Pfam" id="PF01966">
    <property type="entry name" value="HD"/>
    <property type="match status" value="1"/>
</dbReference>
<dbReference type="CDD" id="cd00077">
    <property type="entry name" value="HDc"/>
    <property type="match status" value="1"/>
</dbReference>
<dbReference type="OrthoDB" id="10033309at2759"/>
<dbReference type="SUPFAM" id="SSF109604">
    <property type="entry name" value="HD-domain/PDEase-like"/>
    <property type="match status" value="1"/>
</dbReference>
<organism evidence="1 2">
    <name type="scientific">Hermanssonia centrifuga</name>
    <dbReference type="NCBI Taxonomy" id="98765"/>
    <lineage>
        <taxon>Eukaryota</taxon>
        <taxon>Fungi</taxon>
        <taxon>Dikarya</taxon>
        <taxon>Basidiomycota</taxon>
        <taxon>Agaricomycotina</taxon>
        <taxon>Agaricomycetes</taxon>
        <taxon>Polyporales</taxon>
        <taxon>Meruliaceae</taxon>
        <taxon>Hermanssonia</taxon>
    </lineage>
</organism>
<accession>A0A2R6RZV8</accession>
<gene>
    <name evidence="1" type="ORF">PHLCEN_2v1474</name>
</gene>
<dbReference type="PROSITE" id="PS51831">
    <property type="entry name" value="HD"/>
    <property type="match status" value="1"/>
</dbReference>
<keyword evidence="2" id="KW-1185">Reference proteome</keyword>
<dbReference type="PANTHER" id="PTHR35569">
    <property type="entry name" value="CYANAMIDE HYDRATASE DDI2-RELATED"/>
    <property type="match status" value="1"/>
</dbReference>
<dbReference type="InterPro" id="IPR017771">
    <property type="entry name" value="Cyanamide_hydratase_HD"/>
</dbReference>
<dbReference type="PANTHER" id="PTHR35569:SF1">
    <property type="entry name" value="CYANAMIDE HYDRATASE DDI2-RELATED"/>
    <property type="match status" value="1"/>
</dbReference>
<dbReference type="Proteomes" id="UP000186601">
    <property type="component" value="Unassembled WGS sequence"/>
</dbReference>
<proteinExistence type="predicted"/>
<sequence length="251" mass="28363">MSSDKNIVKYGYTPVPRDPDVLFKDHPTASGLNPKQADFDLSELPFPESDLVSRSKAFVQKELNTPTFNHSHRVYIYGTALVRTHFPEWKYDPEAYYLSCLFHDIGTADRYLSTTKMSFEFKGGIVAREFILEHGGEEDLADAICEAVIRHQDIFVKGGNITAIGQVLQLATIVDNVGLRANLLSQRLIEQTVVAFPRLQWSSCFADVINKELALKPWCHTSTFEVPDWKAGIPSNFATDVKANELMNRYD</sequence>
<evidence type="ECO:0000313" key="2">
    <source>
        <dbReference type="Proteomes" id="UP000186601"/>
    </source>
</evidence>
<protein>
    <submittedName>
        <fullName evidence="1">Uncharacterized protein</fullName>
    </submittedName>
</protein>
<dbReference type="EMBL" id="MLYV02000116">
    <property type="protein sequence ID" value="PSS35563.1"/>
    <property type="molecule type" value="Genomic_DNA"/>
</dbReference>
<name>A0A2R6RZV8_9APHY</name>